<comment type="subcellular location">
    <subcellularLocation>
        <location evidence="2">Endomembrane system</location>
    </subcellularLocation>
</comment>
<dbReference type="InterPro" id="IPR014480">
    <property type="entry name" value="Mannan-1_6-alpha_mannosidase"/>
</dbReference>
<evidence type="ECO:0000313" key="13">
    <source>
        <dbReference type="Proteomes" id="UP000799770"/>
    </source>
</evidence>
<dbReference type="GO" id="GO:0008496">
    <property type="term" value="F:mannan endo-1,6-alpha-mannosidase activity"/>
    <property type="evidence" value="ECO:0007669"/>
    <property type="project" value="UniProtKB-EC"/>
</dbReference>
<keyword evidence="6 12" id="KW-0378">Hydrolase</keyword>
<keyword evidence="5 11" id="KW-0732">Signal</keyword>
<keyword evidence="13" id="KW-1185">Reference proteome</keyword>
<dbReference type="AlphaFoldDB" id="A0A6A5Z9Y3"/>
<protein>
    <recommendedName>
        <fullName evidence="4">mannan endo-1,6-alpha-mannosidase</fullName>
        <ecNumber evidence="4">3.2.1.101</ecNumber>
    </recommendedName>
</protein>
<organism evidence="12 13">
    <name type="scientific">Lophiotrema nucula</name>
    <dbReference type="NCBI Taxonomy" id="690887"/>
    <lineage>
        <taxon>Eukaryota</taxon>
        <taxon>Fungi</taxon>
        <taxon>Dikarya</taxon>
        <taxon>Ascomycota</taxon>
        <taxon>Pezizomycotina</taxon>
        <taxon>Dothideomycetes</taxon>
        <taxon>Pleosporomycetidae</taxon>
        <taxon>Pleosporales</taxon>
        <taxon>Lophiotremataceae</taxon>
        <taxon>Lophiotrema</taxon>
    </lineage>
</organism>
<keyword evidence="7" id="KW-0472">Membrane</keyword>
<reference evidence="12" key="1">
    <citation type="journal article" date="2020" name="Stud. Mycol.">
        <title>101 Dothideomycetes genomes: a test case for predicting lifestyles and emergence of pathogens.</title>
        <authorList>
            <person name="Haridas S."/>
            <person name="Albert R."/>
            <person name="Binder M."/>
            <person name="Bloem J."/>
            <person name="Labutti K."/>
            <person name="Salamov A."/>
            <person name="Andreopoulos B."/>
            <person name="Baker S."/>
            <person name="Barry K."/>
            <person name="Bills G."/>
            <person name="Bluhm B."/>
            <person name="Cannon C."/>
            <person name="Castanera R."/>
            <person name="Culley D."/>
            <person name="Daum C."/>
            <person name="Ezra D."/>
            <person name="Gonzalez J."/>
            <person name="Henrissat B."/>
            <person name="Kuo A."/>
            <person name="Liang C."/>
            <person name="Lipzen A."/>
            <person name="Lutzoni F."/>
            <person name="Magnuson J."/>
            <person name="Mondo S."/>
            <person name="Nolan M."/>
            <person name="Ohm R."/>
            <person name="Pangilinan J."/>
            <person name="Park H.-J."/>
            <person name="Ramirez L."/>
            <person name="Alfaro M."/>
            <person name="Sun H."/>
            <person name="Tritt A."/>
            <person name="Yoshinaga Y."/>
            <person name="Zwiers L.-H."/>
            <person name="Turgeon B."/>
            <person name="Goodwin S."/>
            <person name="Spatafora J."/>
            <person name="Crous P."/>
            <person name="Grigoriev I."/>
        </authorList>
    </citation>
    <scope>NUCLEOTIDE SEQUENCE</scope>
    <source>
        <strain evidence="12">CBS 627.86</strain>
    </source>
</reference>
<comment type="catalytic activity">
    <reaction evidence="1">
        <text>Random hydrolysis of (1-&gt;6)-alpha-D-mannosidic linkages in unbranched (1-&gt;6)-mannans.</text>
        <dbReference type="EC" id="3.2.1.101"/>
    </reaction>
</comment>
<sequence>MRFFSFLGAVLLPFASFAAGIEFNPDDEASLRSVTASYAYGLMTYYKNNATGLPAEEIGIFPKPHYWWEAGAAWGGLIEYTQFTGDHAYVNTLTQALVSNYGPNSDILLPWRKDQEGNDDQAFWAFAFMSALEYQFPDPTQSAPATYLQVVENAFNNLVSRWDTTTCNGGLKWQIYPENAYGYNYKNSISNGAVFALGARLAQYTGNQTYADWSIKIFDWSKSVGLISDSYEVFDGTDNNKNCTDQDHTQWSYNVGVYLHGAAALYNFTNGDEIWKKHTTGLFDHASYFFKPYDNATNIMFEAPCETGETGRKCNLDQQSFKAYLSRFIAKTAILAPFTREKATTYLRTSAIAAAKSCTGPQNACGSKWYTGGWDGTSGVGQQLSALEVTQALLMLKQNRVCATGGDAKPSPSSTVSVASSTLSAIFSLTSSATSSEVALTSSSAATVPTGALTSIISAPVKATDTPATPSKPDDGGEKPGSSAAPASSASSSGVPGVFAPVNSVNRGSSTCTPSSTTTVYVRPTSAPVANTPSTSCTPSSTVTVYVPATFAAPNGTVPVQPPASSTTGPALFTGVAVVTKVTGSSVFGAIALAVLGGLV</sequence>
<dbReference type="Proteomes" id="UP000799770">
    <property type="component" value="Unassembled WGS sequence"/>
</dbReference>
<feature type="region of interest" description="Disordered" evidence="10">
    <location>
        <begin position="459"/>
        <end position="496"/>
    </location>
</feature>
<gene>
    <name evidence="12" type="ORF">BDV96DRAFT_491607</name>
</gene>
<dbReference type="PANTHER" id="PTHR12145">
    <property type="entry name" value="MANNAN ENDO-1,6-ALPHA-MANNOSIDASE DCW1"/>
    <property type="match status" value="1"/>
</dbReference>
<evidence type="ECO:0000256" key="7">
    <source>
        <dbReference type="ARBA" id="ARBA00023136"/>
    </source>
</evidence>
<evidence type="ECO:0000256" key="2">
    <source>
        <dbReference type="ARBA" id="ARBA00004308"/>
    </source>
</evidence>
<dbReference type="OrthoDB" id="4187847at2759"/>
<comment type="similarity">
    <text evidence="3">Belongs to the glycosyl hydrolase 76 family.</text>
</comment>
<evidence type="ECO:0000256" key="1">
    <source>
        <dbReference type="ARBA" id="ARBA00001452"/>
    </source>
</evidence>
<keyword evidence="9" id="KW-0326">Glycosidase</keyword>
<feature type="signal peptide" evidence="11">
    <location>
        <begin position="1"/>
        <end position="20"/>
    </location>
</feature>
<dbReference type="Gene3D" id="1.50.10.20">
    <property type="match status" value="1"/>
</dbReference>
<evidence type="ECO:0000256" key="11">
    <source>
        <dbReference type="SAM" id="SignalP"/>
    </source>
</evidence>
<proteinExistence type="inferred from homology"/>
<dbReference type="GO" id="GO:0009272">
    <property type="term" value="P:fungal-type cell wall biogenesis"/>
    <property type="evidence" value="ECO:0007669"/>
    <property type="project" value="TreeGrafter"/>
</dbReference>
<evidence type="ECO:0000256" key="6">
    <source>
        <dbReference type="ARBA" id="ARBA00022801"/>
    </source>
</evidence>
<evidence type="ECO:0000256" key="9">
    <source>
        <dbReference type="ARBA" id="ARBA00023295"/>
    </source>
</evidence>
<dbReference type="InterPro" id="IPR008928">
    <property type="entry name" value="6-hairpin_glycosidase_sf"/>
</dbReference>
<dbReference type="EC" id="3.2.1.101" evidence="4"/>
<dbReference type="EMBL" id="ML977321">
    <property type="protein sequence ID" value="KAF2116252.1"/>
    <property type="molecule type" value="Genomic_DNA"/>
</dbReference>
<dbReference type="SUPFAM" id="SSF48208">
    <property type="entry name" value="Six-hairpin glycosidases"/>
    <property type="match status" value="1"/>
</dbReference>
<dbReference type="PANTHER" id="PTHR12145:SF36">
    <property type="entry name" value="MANNAN ENDO-1,6-ALPHA-MANNOSIDASE DCW1"/>
    <property type="match status" value="1"/>
</dbReference>
<dbReference type="GO" id="GO:0012505">
    <property type="term" value="C:endomembrane system"/>
    <property type="evidence" value="ECO:0007669"/>
    <property type="project" value="UniProtKB-SubCell"/>
</dbReference>
<evidence type="ECO:0000256" key="3">
    <source>
        <dbReference type="ARBA" id="ARBA00009699"/>
    </source>
</evidence>
<dbReference type="Pfam" id="PF03663">
    <property type="entry name" value="Glyco_hydro_76"/>
    <property type="match status" value="1"/>
</dbReference>
<evidence type="ECO:0000256" key="5">
    <source>
        <dbReference type="ARBA" id="ARBA00022729"/>
    </source>
</evidence>
<evidence type="ECO:0000256" key="4">
    <source>
        <dbReference type="ARBA" id="ARBA00012350"/>
    </source>
</evidence>
<feature type="chain" id="PRO_5025535452" description="mannan endo-1,6-alpha-mannosidase" evidence="11">
    <location>
        <begin position="21"/>
        <end position="600"/>
    </location>
</feature>
<dbReference type="InterPro" id="IPR005198">
    <property type="entry name" value="Glyco_hydro_76"/>
</dbReference>
<name>A0A6A5Z9Y3_9PLEO</name>
<dbReference type="FunFam" id="1.50.10.20:FF:000006">
    <property type="entry name" value="Mannan endo-1,6-alpha-mannosidase"/>
    <property type="match status" value="1"/>
</dbReference>
<evidence type="ECO:0000313" key="12">
    <source>
        <dbReference type="EMBL" id="KAF2116252.1"/>
    </source>
</evidence>
<accession>A0A6A5Z9Y3</accession>
<evidence type="ECO:0000256" key="10">
    <source>
        <dbReference type="SAM" id="MobiDB-lite"/>
    </source>
</evidence>
<feature type="compositionally biased region" description="Low complexity" evidence="10">
    <location>
        <begin position="480"/>
        <end position="496"/>
    </location>
</feature>
<keyword evidence="8" id="KW-0325">Glycoprotein</keyword>
<evidence type="ECO:0000256" key="8">
    <source>
        <dbReference type="ARBA" id="ARBA00023180"/>
    </source>
</evidence>
<dbReference type="GO" id="GO:0016052">
    <property type="term" value="P:carbohydrate catabolic process"/>
    <property type="evidence" value="ECO:0007669"/>
    <property type="project" value="InterPro"/>
</dbReference>